<gene>
    <name evidence="1" type="ORF">PR048_021487</name>
</gene>
<dbReference type="EMBL" id="JARBHB010000008">
    <property type="protein sequence ID" value="KAJ8877035.1"/>
    <property type="molecule type" value="Genomic_DNA"/>
</dbReference>
<comment type="caution">
    <text evidence="1">The sequence shown here is derived from an EMBL/GenBank/DDBJ whole genome shotgun (WGS) entry which is preliminary data.</text>
</comment>
<reference evidence="1 2" key="1">
    <citation type="submission" date="2023-02" db="EMBL/GenBank/DDBJ databases">
        <title>LHISI_Scaffold_Assembly.</title>
        <authorList>
            <person name="Stuart O.P."/>
            <person name="Cleave R."/>
            <person name="Magrath M.J.L."/>
            <person name="Mikheyev A.S."/>
        </authorList>
    </citation>
    <scope>NUCLEOTIDE SEQUENCE [LARGE SCALE GENOMIC DNA]</scope>
    <source>
        <strain evidence="1">Daus_M_001</strain>
        <tissue evidence="1">Leg muscle</tissue>
    </source>
</reference>
<keyword evidence="2" id="KW-1185">Reference proteome</keyword>
<name>A0ABQ9GYC1_9NEOP</name>
<proteinExistence type="predicted"/>
<evidence type="ECO:0000313" key="2">
    <source>
        <dbReference type="Proteomes" id="UP001159363"/>
    </source>
</evidence>
<accession>A0ABQ9GYC1</accession>
<sequence length="73" mass="8251">MDPSSQGLLMKSEEQLDAAEFIDKVATDMQHISESAVLADLAKCRNREGMWSKPFVWKGLFKHTELSKVAVRI</sequence>
<organism evidence="1 2">
    <name type="scientific">Dryococelus australis</name>
    <dbReference type="NCBI Taxonomy" id="614101"/>
    <lineage>
        <taxon>Eukaryota</taxon>
        <taxon>Metazoa</taxon>
        <taxon>Ecdysozoa</taxon>
        <taxon>Arthropoda</taxon>
        <taxon>Hexapoda</taxon>
        <taxon>Insecta</taxon>
        <taxon>Pterygota</taxon>
        <taxon>Neoptera</taxon>
        <taxon>Polyneoptera</taxon>
        <taxon>Phasmatodea</taxon>
        <taxon>Verophasmatodea</taxon>
        <taxon>Anareolatae</taxon>
        <taxon>Phasmatidae</taxon>
        <taxon>Eurycanthinae</taxon>
        <taxon>Dryococelus</taxon>
    </lineage>
</organism>
<dbReference type="Proteomes" id="UP001159363">
    <property type="component" value="Chromosome 7"/>
</dbReference>
<protein>
    <submittedName>
        <fullName evidence="1">Uncharacterized protein</fullName>
    </submittedName>
</protein>
<evidence type="ECO:0000313" key="1">
    <source>
        <dbReference type="EMBL" id="KAJ8877035.1"/>
    </source>
</evidence>